<proteinExistence type="predicted"/>
<accession>A0ABR0BRG0</accession>
<dbReference type="Proteomes" id="UP001287286">
    <property type="component" value="Unassembled WGS sequence"/>
</dbReference>
<organism evidence="2 3">
    <name type="scientific">Purpureocillium lilacinum</name>
    <name type="common">Paecilomyces lilacinus</name>
    <dbReference type="NCBI Taxonomy" id="33203"/>
    <lineage>
        <taxon>Eukaryota</taxon>
        <taxon>Fungi</taxon>
        <taxon>Dikarya</taxon>
        <taxon>Ascomycota</taxon>
        <taxon>Pezizomycotina</taxon>
        <taxon>Sordariomycetes</taxon>
        <taxon>Hypocreomycetidae</taxon>
        <taxon>Hypocreales</taxon>
        <taxon>Ophiocordycipitaceae</taxon>
        <taxon>Purpureocillium</taxon>
    </lineage>
</organism>
<reference evidence="2 3" key="1">
    <citation type="journal article" date="2024" name="Microbiol. Resour. Announc.">
        <title>Genome annotations for the ascomycete fungi Trichoderma harzianum, Trichoderma aggressivum, and Purpureocillium lilacinum.</title>
        <authorList>
            <person name="Beijen E.P.W."/>
            <person name="Ohm R.A."/>
        </authorList>
    </citation>
    <scope>NUCLEOTIDE SEQUENCE [LARGE SCALE GENOMIC DNA]</scope>
    <source>
        <strain evidence="2 3">CBS 150709</strain>
    </source>
</reference>
<feature type="compositionally biased region" description="Basic and acidic residues" evidence="1">
    <location>
        <begin position="212"/>
        <end position="225"/>
    </location>
</feature>
<feature type="region of interest" description="Disordered" evidence="1">
    <location>
        <begin position="1"/>
        <end position="28"/>
    </location>
</feature>
<feature type="region of interest" description="Disordered" evidence="1">
    <location>
        <begin position="202"/>
        <end position="247"/>
    </location>
</feature>
<name>A0ABR0BRG0_PURLI</name>
<gene>
    <name evidence="2" type="ORF">Purlil1_8990</name>
</gene>
<dbReference type="EMBL" id="JAWRVI010000039">
    <property type="protein sequence ID" value="KAK4086600.1"/>
    <property type="molecule type" value="Genomic_DNA"/>
</dbReference>
<protein>
    <submittedName>
        <fullName evidence="2">Uncharacterized protein</fullName>
    </submittedName>
</protein>
<evidence type="ECO:0000313" key="2">
    <source>
        <dbReference type="EMBL" id="KAK4086600.1"/>
    </source>
</evidence>
<evidence type="ECO:0000256" key="1">
    <source>
        <dbReference type="SAM" id="MobiDB-lite"/>
    </source>
</evidence>
<sequence length="247" mass="26370">MVAAGPAQPRKRADARVVDGHNNGTRLTGEIPRQFAAALWPRRHGLAGSLSQSLGVSLLVSFSQAQGVTSYKGSNQGSTRPVPIASFREEQRSLNTPRDCDQQQPAHHGPTPSTFLRLPPAERRTGPAMMDGQDGHESSSWSWASRWWWVTGGRQGGGPKGEPLSSPGGFLASAACLLFFFRVRCEACVRCGSDAIAQPQTTPCQVLRPPPGRKEGKKGPPHTREPPTPLSPFQGLPPSLSSGPAAQ</sequence>
<comment type="caution">
    <text evidence="2">The sequence shown here is derived from an EMBL/GenBank/DDBJ whole genome shotgun (WGS) entry which is preliminary data.</text>
</comment>
<evidence type="ECO:0000313" key="3">
    <source>
        <dbReference type="Proteomes" id="UP001287286"/>
    </source>
</evidence>
<keyword evidence="3" id="KW-1185">Reference proteome</keyword>
<feature type="region of interest" description="Disordered" evidence="1">
    <location>
        <begin position="92"/>
        <end position="139"/>
    </location>
</feature>